<dbReference type="Proteomes" id="UP000297149">
    <property type="component" value="Chromosome"/>
</dbReference>
<keyword evidence="5" id="KW-1185">Reference proteome</keyword>
<evidence type="ECO:0000313" key="5">
    <source>
        <dbReference type="Proteomes" id="UP000297149"/>
    </source>
</evidence>
<protein>
    <submittedName>
        <fullName evidence="4">Uncharacterized protein</fullName>
    </submittedName>
</protein>
<keyword evidence="3" id="KW-0812">Transmembrane</keyword>
<keyword evidence="3" id="KW-1133">Transmembrane helix</keyword>
<proteinExistence type="predicted"/>
<sequence length="305" mass="35198">MSKLYDDVKKQGEQIDDLQKTVTNHTTRIETLETKAKATPPTQTQAMPSEVKVVLPDDIARKSDIEKAVTEITRKCNAGEHPIPQSVTVTVSALDALEKVEYDKAIRKAVKDEIQNTDKKAVENNAILKRIENRQNSSDNEIALRNKLNAFKIGFVINVVVFIAFGVMFLHQDNEIEHLKRVEWLYRWSRIGRTDTEEYQDFERRMLDGKKEEREGMKTKIFNMERNSPQFLYFRPVDDWKPEPPESPKSEETEQSKPKAESKPKPLPHEKRSRLTPGEIEAIKRVRANPHIPEDAKPPLPDGYE</sequence>
<accession>A0A4P7W0T7</accession>
<feature type="transmembrane region" description="Helical" evidence="3">
    <location>
        <begin position="153"/>
        <end position="171"/>
    </location>
</feature>
<gene>
    <name evidence="4" type="ORF">E7747_03015</name>
</gene>
<keyword evidence="3" id="KW-0472">Membrane</keyword>
<evidence type="ECO:0000313" key="4">
    <source>
        <dbReference type="EMBL" id="QCD41367.1"/>
    </source>
</evidence>
<evidence type="ECO:0000256" key="3">
    <source>
        <dbReference type="SAM" id="Phobius"/>
    </source>
</evidence>
<dbReference type="RefSeq" id="WP_136414018.1">
    <property type="nucleotide sequence ID" value="NZ_CP039396.1"/>
</dbReference>
<feature type="compositionally biased region" description="Basic and acidic residues" evidence="2">
    <location>
        <begin position="236"/>
        <end position="270"/>
    </location>
</feature>
<reference evidence="5" key="1">
    <citation type="submission" date="2019-02" db="EMBL/GenBank/DDBJ databases">
        <title>Isolation and identification of novel species under the genus Muribaculum.</title>
        <authorList>
            <person name="Miyake S."/>
            <person name="Ding Y."/>
            <person name="Low A."/>
            <person name="Soh M."/>
            <person name="Seedorf H."/>
        </authorList>
    </citation>
    <scope>NUCLEOTIDE SEQUENCE [LARGE SCALE GENOMIC DNA]</scope>
    <source>
        <strain evidence="5">H5</strain>
    </source>
</reference>
<evidence type="ECO:0000256" key="1">
    <source>
        <dbReference type="SAM" id="Coils"/>
    </source>
</evidence>
<name>A0A4P7W0T7_9BACT</name>
<dbReference type="AlphaFoldDB" id="A0A4P7W0T7"/>
<dbReference type="KEGG" id="ddb:E7747_03015"/>
<feature type="coiled-coil region" evidence="1">
    <location>
        <begin position="1"/>
        <end position="35"/>
    </location>
</feature>
<feature type="region of interest" description="Disordered" evidence="2">
    <location>
        <begin position="235"/>
        <end position="305"/>
    </location>
</feature>
<keyword evidence="1" id="KW-0175">Coiled coil</keyword>
<dbReference type="EMBL" id="CP039396">
    <property type="protein sequence ID" value="QCD41367.1"/>
    <property type="molecule type" value="Genomic_DNA"/>
</dbReference>
<evidence type="ECO:0000256" key="2">
    <source>
        <dbReference type="SAM" id="MobiDB-lite"/>
    </source>
</evidence>
<organism evidence="4 5">
    <name type="scientific">Duncaniella dubosii</name>
    <dbReference type="NCBI Taxonomy" id="2518971"/>
    <lineage>
        <taxon>Bacteria</taxon>
        <taxon>Pseudomonadati</taxon>
        <taxon>Bacteroidota</taxon>
        <taxon>Bacteroidia</taxon>
        <taxon>Bacteroidales</taxon>
        <taxon>Muribaculaceae</taxon>
        <taxon>Duncaniella</taxon>
    </lineage>
</organism>